<feature type="region of interest" description="Disordered" evidence="1">
    <location>
        <begin position="35"/>
        <end position="130"/>
    </location>
</feature>
<comment type="caution">
    <text evidence="3">The sequence shown here is derived from an EMBL/GenBank/DDBJ whole genome shotgun (WGS) entry which is preliminary data.</text>
</comment>
<reference evidence="3" key="1">
    <citation type="submission" date="2020-12" db="EMBL/GenBank/DDBJ databases">
        <title>PHA producing bacteria isolated from mangrove.</title>
        <authorList>
            <person name="Zheng W."/>
            <person name="Yu S."/>
            <person name="Huang Y."/>
        </authorList>
    </citation>
    <scope>NUCLEOTIDE SEQUENCE</scope>
    <source>
        <strain evidence="3">GN8-5</strain>
    </source>
</reference>
<feature type="compositionally biased region" description="Polar residues" evidence="1">
    <location>
        <begin position="120"/>
        <end position="130"/>
    </location>
</feature>
<feature type="chain" id="PRO_5037231372" description="Secreted protein" evidence="2">
    <location>
        <begin position="38"/>
        <end position="130"/>
    </location>
</feature>
<dbReference type="RefSeq" id="WP_206822580.1">
    <property type="nucleotide sequence ID" value="NZ_JAEMWU010000001.1"/>
</dbReference>
<accession>A0A939ITU1</accession>
<feature type="signal peptide" evidence="2">
    <location>
        <begin position="1"/>
        <end position="37"/>
    </location>
</feature>
<sequence>MRAPVRIRIRAPRGALAVVLALLVAAGLLSMHSLAGAAPTHPSGSISSTASVEHAPEDAAHTPMPCPTDDGDEGTPCLSAPAGPAAPTAVDPPLSAVPRLSPHTITADAVAHSAPRRTALSPQELSISRT</sequence>
<evidence type="ECO:0000313" key="4">
    <source>
        <dbReference type="Proteomes" id="UP000664385"/>
    </source>
</evidence>
<gene>
    <name evidence="3" type="ORF">JF543_02000</name>
</gene>
<feature type="compositionally biased region" description="Polar residues" evidence="1">
    <location>
        <begin position="42"/>
        <end position="51"/>
    </location>
</feature>
<evidence type="ECO:0008006" key="5">
    <source>
        <dbReference type="Google" id="ProtNLM"/>
    </source>
</evidence>
<evidence type="ECO:0000313" key="3">
    <source>
        <dbReference type="EMBL" id="MBN8204726.1"/>
    </source>
</evidence>
<organism evidence="3 4">
    <name type="scientific">Microbacterium esteraromaticum</name>
    <dbReference type="NCBI Taxonomy" id="57043"/>
    <lineage>
        <taxon>Bacteria</taxon>
        <taxon>Bacillati</taxon>
        <taxon>Actinomycetota</taxon>
        <taxon>Actinomycetes</taxon>
        <taxon>Micrococcales</taxon>
        <taxon>Microbacteriaceae</taxon>
        <taxon>Microbacterium</taxon>
    </lineage>
</organism>
<keyword evidence="2" id="KW-0732">Signal</keyword>
<evidence type="ECO:0000256" key="2">
    <source>
        <dbReference type="SAM" id="SignalP"/>
    </source>
</evidence>
<evidence type="ECO:0000256" key="1">
    <source>
        <dbReference type="SAM" id="MobiDB-lite"/>
    </source>
</evidence>
<protein>
    <recommendedName>
        <fullName evidence="5">Secreted protein</fullName>
    </recommendedName>
</protein>
<proteinExistence type="predicted"/>
<dbReference type="AlphaFoldDB" id="A0A939ITU1"/>
<dbReference type="EMBL" id="JAEMWU010000001">
    <property type="protein sequence ID" value="MBN8204726.1"/>
    <property type="molecule type" value="Genomic_DNA"/>
</dbReference>
<name>A0A939ITU1_9MICO</name>
<dbReference type="Proteomes" id="UP000664385">
    <property type="component" value="Unassembled WGS sequence"/>
</dbReference>